<organism evidence="1">
    <name type="scientific">Vibrio virus vB_VspP_SBP1</name>
    <dbReference type="NCBI Taxonomy" id="2500581"/>
    <lineage>
        <taxon>Viruses</taxon>
        <taxon>Duplodnaviria</taxon>
        <taxon>Heunggongvirae</taxon>
        <taxon>Uroviricota</taxon>
        <taxon>Caudoviricetes</taxon>
        <taxon>Schitoviridae</taxon>
        <taxon>Electravirus</taxon>
        <taxon>Electravirus Sbp1</taxon>
    </lineage>
</organism>
<accession>A0A3T0IIN7</accession>
<keyword evidence="2" id="KW-1185">Reference proteome</keyword>
<name>A0A3T0IIN7_9CAUD</name>
<gene>
    <name evidence="1" type="ORF">SBP1_gp032</name>
</gene>
<proteinExistence type="predicted"/>
<evidence type="ECO:0000313" key="1">
    <source>
        <dbReference type="EMBL" id="AZU99624.1"/>
    </source>
</evidence>
<dbReference type="EMBL" id="MK301608">
    <property type="protein sequence ID" value="AZU99624.1"/>
    <property type="molecule type" value="Genomic_DNA"/>
</dbReference>
<protein>
    <submittedName>
        <fullName evidence="1">Uncharacterized protein</fullName>
    </submittedName>
</protein>
<evidence type="ECO:0000313" key="2">
    <source>
        <dbReference type="Proteomes" id="UP000290131"/>
    </source>
</evidence>
<sequence>MTQPTYSTDKFIAEIESWDTPETQECFPKSEYCPFEKEGEDGTFMCTQCPFSERNRKQFLNTLKTIKLLELDHVAIPETPKATKGSK</sequence>
<dbReference type="Proteomes" id="UP000290131">
    <property type="component" value="Segment"/>
</dbReference>
<reference evidence="1" key="1">
    <citation type="submission" date="2018-12" db="EMBL/GenBank/DDBJ databases">
        <title>Characterization of a N4-like bacteriophage infecting a coral-derived Vibrio strain.</title>
        <authorList>
            <person name="Huang S."/>
        </authorList>
    </citation>
    <scope>NUCLEOTIDE SEQUENCE [LARGE SCALE GENOMIC DNA]</scope>
</reference>